<evidence type="ECO:0000256" key="1">
    <source>
        <dbReference type="ARBA" id="ARBA00005209"/>
    </source>
</evidence>
<dbReference type="NCBIfam" id="TIGR01134">
    <property type="entry name" value="purF"/>
    <property type="match status" value="1"/>
</dbReference>
<protein>
    <recommendedName>
        <fullName evidence="3">amidophosphoribosyltransferase</fullName>
        <ecNumber evidence="3">2.4.2.14</ecNumber>
    </recommendedName>
</protein>
<evidence type="ECO:0000256" key="3">
    <source>
        <dbReference type="ARBA" id="ARBA00011941"/>
    </source>
</evidence>
<feature type="domain" description="Glutamine amidotransferase type-2" evidence="9">
    <location>
        <begin position="26"/>
        <end position="267"/>
    </location>
</feature>
<reference evidence="10" key="1">
    <citation type="submission" date="2023-06" db="EMBL/GenBank/DDBJ databases">
        <title>Genome-scale phylogeny and comparative genomics of the fungal order Sordariales.</title>
        <authorList>
            <consortium name="Lawrence Berkeley National Laboratory"/>
            <person name="Hensen N."/>
            <person name="Bonometti L."/>
            <person name="Westerberg I."/>
            <person name="Brannstrom I.O."/>
            <person name="Guillou S."/>
            <person name="Cros-Aarteil S."/>
            <person name="Calhoun S."/>
            <person name="Haridas S."/>
            <person name="Kuo A."/>
            <person name="Mondo S."/>
            <person name="Pangilinan J."/>
            <person name="Riley R."/>
            <person name="Labutti K."/>
            <person name="Andreopoulos B."/>
            <person name="Lipzen A."/>
            <person name="Chen C."/>
            <person name="Yanf M."/>
            <person name="Daum C."/>
            <person name="Ng V."/>
            <person name="Clum A."/>
            <person name="Steindorff A."/>
            <person name="Ohm R."/>
            <person name="Martin F."/>
            <person name="Silar P."/>
            <person name="Natvig D."/>
            <person name="Lalanne C."/>
            <person name="Gautier V."/>
            <person name="Ament-Velasquez S.L."/>
            <person name="Kruys A."/>
            <person name="Hutchinson M.I."/>
            <person name="Powell A.J."/>
            <person name="Barry K."/>
            <person name="Miller A.N."/>
            <person name="Grigoriev I.V."/>
            <person name="Debuchy R."/>
            <person name="Gladieux P."/>
            <person name="Thoren M.H."/>
            <person name="Johannesson H."/>
        </authorList>
    </citation>
    <scope>NUCLEOTIDE SEQUENCE</scope>
    <source>
        <strain evidence="10">CBS 540.89</strain>
    </source>
</reference>
<dbReference type="GO" id="GO:0004044">
    <property type="term" value="F:amidophosphoribosyltransferase activity"/>
    <property type="evidence" value="ECO:0007669"/>
    <property type="project" value="UniProtKB-EC"/>
</dbReference>
<keyword evidence="6" id="KW-0658">Purine biosynthesis</keyword>
<comment type="similarity">
    <text evidence="2">In the C-terminal section; belongs to the purine/pyrimidine phosphoribosyltransferase family.</text>
</comment>
<evidence type="ECO:0000256" key="6">
    <source>
        <dbReference type="ARBA" id="ARBA00022755"/>
    </source>
</evidence>
<proteinExistence type="inferred from homology"/>
<dbReference type="AlphaFoldDB" id="A0AA40BT50"/>
<dbReference type="Gene3D" id="3.60.20.10">
    <property type="entry name" value="Glutamine Phosphoribosylpyrophosphate, subunit 1, domain 1"/>
    <property type="match status" value="1"/>
</dbReference>
<dbReference type="SUPFAM" id="SSF56235">
    <property type="entry name" value="N-terminal nucleophile aminohydrolases (Ntn hydrolases)"/>
    <property type="match status" value="1"/>
</dbReference>
<dbReference type="PROSITE" id="PS51278">
    <property type="entry name" value="GATASE_TYPE_2"/>
    <property type="match status" value="1"/>
</dbReference>
<accession>A0AA40BT50</accession>
<evidence type="ECO:0000259" key="9">
    <source>
        <dbReference type="PROSITE" id="PS51278"/>
    </source>
</evidence>
<dbReference type="Gene3D" id="3.40.50.2020">
    <property type="match status" value="1"/>
</dbReference>
<keyword evidence="11" id="KW-1185">Reference proteome</keyword>
<evidence type="ECO:0000256" key="7">
    <source>
        <dbReference type="ARBA" id="ARBA00022962"/>
    </source>
</evidence>
<dbReference type="InterPro" id="IPR029055">
    <property type="entry name" value="Ntn_hydrolases_N"/>
</dbReference>
<dbReference type="EMBL" id="JAUKTV010000004">
    <property type="protein sequence ID" value="KAK0739917.1"/>
    <property type="molecule type" value="Genomic_DNA"/>
</dbReference>
<gene>
    <name evidence="10" type="ORF">B0T21DRAFT_363599</name>
</gene>
<dbReference type="InterPro" id="IPR017932">
    <property type="entry name" value="GATase_2_dom"/>
</dbReference>
<dbReference type="EC" id="2.4.2.14" evidence="3"/>
<keyword evidence="5" id="KW-0808">Transferase</keyword>
<dbReference type="HAMAP" id="MF_01931">
    <property type="entry name" value="PurF"/>
    <property type="match status" value="1"/>
</dbReference>
<keyword evidence="7" id="KW-0315">Glutamine amidotransferase</keyword>
<keyword evidence="4" id="KW-0328">Glycosyltransferase</keyword>
<dbReference type="InterPro" id="IPR029057">
    <property type="entry name" value="PRTase-like"/>
</dbReference>
<comment type="caution">
    <text evidence="10">The sequence shown here is derived from an EMBL/GenBank/DDBJ whole genome shotgun (WGS) entry which is preliminary data.</text>
</comment>
<dbReference type="Pfam" id="PF13522">
    <property type="entry name" value="GATase_6"/>
    <property type="match status" value="1"/>
</dbReference>
<evidence type="ECO:0000256" key="4">
    <source>
        <dbReference type="ARBA" id="ARBA00022676"/>
    </source>
</evidence>
<evidence type="ECO:0000256" key="5">
    <source>
        <dbReference type="ARBA" id="ARBA00022679"/>
    </source>
</evidence>
<dbReference type="GO" id="GO:0006164">
    <property type="term" value="P:purine nucleotide biosynthetic process"/>
    <property type="evidence" value="ECO:0007669"/>
    <property type="project" value="UniProtKB-KW"/>
</dbReference>
<dbReference type="InterPro" id="IPR035584">
    <property type="entry name" value="PurF_N"/>
</dbReference>
<dbReference type="GO" id="GO:0009113">
    <property type="term" value="P:purine nucleobase biosynthetic process"/>
    <property type="evidence" value="ECO:0007669"/>
    <property type="project" value="InterPro"/>
</dbReference>
<dbReference type="InterPro" id="IPR000836">
    <property type="entry name" value="PRTase_dom"/>
</dbReference>
<dbReference type="CDD" id="cd00715">
    <property type="entry name" value="GPATase_N"/>
    <property type="match status" value="1"/>
</dbReference>
<sequence length="596" mass="65081">MCCARIPDEIKTKRIHAIQETTEKMCGILALILADWQATDAAFDLHEALYYLQHRGQDACGISTSAVGGRIYQCKGNGMAAKVFEDGKRIADLPGYMGIAHLRYPTAGTSSSAESQPFYVNSPYGICFAHNGNLINAPELRKFLDQEAHRHVNTDSDSELMLNVLANALNETGKARVNTEDIFNALGETYKKCQGAWAGVAMIAGFGVLAFRDSWGIRPLVMGSRPSATQEGGIDYMFASESIALRQLGFKNFQDILPGQAVFIQKGGKPQFHQVTEIKAYSPDIFEYVYFARPDTVMDGISVNESRRIMGAKLADKLKEILGEEGIKEIDAVIPIPETASTSAQVVSDKLSIPFSNGFIKNRYVYRTFILPGQKARQKSVRRKLSAMESEFKDRVVCLVDDSIVRGTTSREIVSMAREAGARKVIFASCAPPIKYPHIYGIDLASPQELIAHEKTRQDIARHINADEVVYQDLDDLKAACTEASGGKITQFEVGVFCGKYQTEVPEGYFDHLNELRGKKREAAPTAGGETLVASGGPVNVANGTKGVQFKLDLSGVRPGGLAPVSEEAVKGTAALSPDNRQDISIHNLATDPNNR</sequence>
<dbReference type="PANTHER" id="PTHR11907">
    <property type="entry name" value="AMIDOPHOSPHORIBOSYLTRANSFERASE"/>
    <property type="match status" value="1"/>
</dbReference>
<comment type="pathway">
    <text evidence="1">Purine metabolism; IMP biosynthesis via de novo pathway; N(1)-(5-phospho-D-ribosyl)glycinamide from 5-phospho-alpha-D-ribose 1-diphosphate: step 1/2.</text>
</comment>
<dbReference type="CDD" id="cd06223">
    <property type="entry name" value="PRTases_typeI"/>
    <property type="match status" value="1"/>
</dbReference>
<organism evidence="10 11">
    <name type="scientific">Apiosordaria backusii</name>
    <dbReference type="NCBI Taxonomy" id="314023"/>
    <lineage>
        <taxon>Eukaryota</taxon>
        <taxon>Fungi</taxon>
        <taxon>Dikarya</taxon>
        <taxon>Ascomycota</taxon>
        <taxon>Pezizomycotina</taxon>
        <taxon>Sordariomycetes</taxon>
        <taxon>Sordariomycetidae</taxon>
        <taxon>Sordariales</taxon>
        <taxon>Lasiosphaeriaceae</taxon>
        <taxon>Apiosordaria</taxon>
    </lineage>
</organism>
<evidence type="ECO:0000256" key="2">
    <source>
        <dbReference type="ARBA" id="ARBA00010138"/>
    </source>
</evidence>
<evidence type="ECO:0000313" key="11">
    <source>
        <dbReference type="Proteomes" id="UP001172159"/>
    </source>
</evidence>
<evidence type="ECO:0000256" key="8">
    <source>
        <dbReference type="SAM" id="MobiDB-lite"/>
    </source>
</evidence>
<name>A0AA40BT50_9PEZI</name>
<evidence type="ECO:0000313" key="10">
    <source>
        <dbReference type="EMBL" id="KAK0739917.1"/>
    </source>
</evidence>
<dbReference type="Pfam" id="PF00156">
    <property type="entry name" value="Pribosyltran"/>
    <property type="match status" value="1"/>
</dbReference>
<dbReference type="Proteomes" id="UP001172159">
    <property type="component" value="Unassembled WGS sequence"/>
</dbReference>
<dbReference type="InterPro" id="IPR005854">
    <property type="entry name" value="PurF"/>
</dbReference>
<dbReference type="SUPFAM" id="SSF53271">
    <property type="entry name" value="PRTase-like"/>
    <property type="match status" value="1"/>
</dbReference>
<feature type="region of interest" description="Disordered" evidence="8">
    <location>
        <begin position="574"/>
        <end position="596"/>
    </location>
</feature>